<evidence type="ECO:0000313" key="2">
    <source>
        <dbReference type="Proteomes" id="UP001497680"/>
    </source>
</evidence>
<evidence type="ECO:0000313" key="1">
    <source>
        <dbReference type="EMBL" id="KAI6085738.1"/>
    </source>
</evidence>
<keyword evidence="1" id="KW-0032">Aminotransferase</keyword>
<accession>A0ACC0CZ46</accession>
<keyword evidence="2" id="KW-1185">Reference proteome</keyword>
<proteinExistence type="predicted"/>
<dbReference type="EMBL" id="MU394322">
    <property type="protein sequence ID" value="KAI6085738.1"/>
    <property type="molecule type" value="Genomic_DNA"/>
</dbReference>
<dbReference type="Proteomes" id="UP001497680">
    <property type="component" value="Unassembled WGS sequence"/>
</dbReference>
<organism evidence="1 2">
    <name type="scientific">Hypoxylon rubiginosum</name>
    <dbReference type="NCBI Taxonomy" id="110542"/>
    <lineage>
        <taxon>Eukaryota</taxon>
        <taxon>Fungi</taxon>
        <taxon>Dikarya</taxon>
        <taxon>Ascomycota</taxon>
        <taxon>Pezizomycotina</taxon>
        <taxon>Sordariomycetes</taxon>
        <taxon>Xylariomycetidae</taxon>
        <taxon>Xylariales</taxon>
        <taxon>Hypoxylaceae</taxon>
        <taxon>Hypoxylon</taxon>
    </lineage>
</organism>
<sequence>MTIKHHPEQRQQQAQTMEEKPPFGAAFRHAHFAFGPGYTPLNHGSYGTAPVPVINTHNTLRAEVDAAPDPFIALEFHGRLEQQRALAARVLKCPDVNELVFVPNATTGSDTVLKNLVWEDGDVVLCYDLVYDSLGMGLSWAEEARGVKVHVVQVAWPISDDELVDAMVDAARRINGEPGKRVRLAVIDTIISMPGIRVPFERLVPALQAEGALVLVDGAHGIGHIDIDLSTLKPDFFVTNLHKWFFVPRGCAAFYVPRRHQSLIRTTLPTSHKFRPRKKLGASQEAQEDEDARLFAEMFSFTGTDDTTAWLCVQAALDFRTNICGGEPATQAYSHKVAQESATAVAAILGTDIMDAPGSCIRDCAFANVRLPLEQGLGESQVDPAHAHVVSDWFKETGSRESGMYFQTVLYGGVWYWRVSGMVYVEVEDFRRGAEVLRGLCERVRRGEHVKG</sequence>
<keyword evidence="1" id="KW-0808">Transferase</keyword>
<protein>
    <submittedName>
        <fullName evidence="1">Aminotransferase family protein</fullName>
    </submittedName>
</protein>
<comment type="caution">
    <text evidence="1">The sequence shown here is derived from an EMBL/GenBank/DDBJ whole genome shotgun (WGS) entry which is preliminary data.</text>
</comment>
<name>A0ACC0CZ46_9PEZI</name>
<reference evidence="1 2" key="1">
    <citation type="journal article" date="2022" name="New Phytol.">
        <title>Ecological generalism drives hyperdiversity of secondary metabolite gene clusters in xylarialean endophytes.</title>
        <authorList>
            <person name="Franco M.E.E."/>
            <person name="Wisecaver J.H."/>
            <person name="Arnold A.E."/>
            <person name="Ju Y.M."/>
            <person name="Slot J.C."/>
            <person name="Ahrendt S."/>
            <person name="Moore L.P."/>
            <person name="Eastman K.E."/>
            <person name="Scott K."/>
            <person name="Konkel Z."/>
            <person name="Mondo S.J."/>
            <person name="Kuo A."/>
            <person name="Hayes R.D."/>
            <person name="Haridas S."/>
            <person name="Andreopoulos B."/>
            <person name="Riley R."/>
            <person name="LaButti K."/>
            <person name="Pangilinan J."/>
            <person name="Lipzen A."/>
            <person name="Amirebrahimi M."/>
            <person name="Yan J."/>
            <person name="Adam C."/>
            <person name="Keymanesh K."/>
            <person name="Ng V."/>
            <person name="Louie K."/>
            <person name="Northen T."/>
            <person name="Drula E."/>
            <person name="Henrissat B."/>
            <person name="Hsieh H.M."/>
            <person name="Youens-Clark K."/>
            <person name="Lutzoni F."/>
            <person name="Miadlikowska J."/>
            <person name="Eastwood D.C."/>
            <person name="Hamelin R.C."/>
            <person name="Grigoriev I.V."/>
            <person name="U'Ren J.M."/>
        </authorList>
    </citation>
    <scope>NUCLEOTIDE SEQUENCE [LARGE SCALE GENOMIC DNA]</scope>
    <source>
        <strain evidence="1 2">ER1909</strain>
    </source>
</reference>
<gene>
    <name evidence="1" type="ORF">F4821DRAFT_239943</name>
</gene>